<dbReference type="InterPro" id="IPR050365">
    <property type="entry name" value="TIM50"/>
</dbReference>
<dbReference type="InterPro" id="IPR004274">
    <property type="entry name" value="FCP1_dom"/>
</dbReference>
<evidence type="ECO:0000256" key="3">
    <source>
        <dbReference type="ARBA" id="ARBA00022723"/>
    </source>
</evidence>
<organism evidence="11 12">
    <name type="scientific">Fistulifera solaris</name>
    <name type="common">Oleaginous diatom</name>
    <dbReference type="NCBI Taxonomy" id="1519565"/>
    <lineage>
        <taxon>Eukaryota</taxon>
        <taxon>Sar</taxon>
        <taxon>Stramenopiles</taxon>
        <taxon>Ochrophyta</taxon>
        <taxon>Bacillariophyta</taxon>
        <taxon>Bacillariophyceae</taxon>
        <taxon>Bacillariophycidae</taxon>
        <taxon>Naviculales</taxon>
        <taxon>Naviculaceae</taxon>
        <taxon>Fistulifera</taxon>
    </lineage>
</organism>
<dbReference type="EMBL" id="BDSP01000016">
    <property type="protein sequence ID" value="GAX10136.1"/>
    <property type="molecule type" value="Genomic_DNA"/>
</dbReference>
<comment type="catalytic activity">
    <reaction evidence="8">
        <text>O-phospho-L-threonyl-[protein] + H2O = L-threonyl-[protein] + phosphate</text>
        <dbReference type="Rhea" id="RHEA:47004"/>
        <dbReference type="Rhea" id="RHEA-COMP:11060"/>
        <dbReference type="Rhea" id="RHEA-COMP:11605"/>
        <dbReference type="ChEBI" id="CHEBI:15377"/>
        <dbReference type="ChEBI" id="CHEBI:30013"/>
        <dbReference type="ChEBI" id="CHEBI:43474"/>
        <dbReference type="ChEBI" id="CHEBI:61977"/>
        <dbReference type="EC" id="3.1.3.16"/>
    </reaction>
</comment>
<dbReference type="FunFam" id="3.40.50.1000:FF:000192">
    <property type="entry name" value="CTD small phosphatase-like protein"/>
    <property type="match status" value="1"/>
</dbReference>
<sequence length="426" mass="47890">MTADQRTERLRHYKENASSARSSRSYLAEKIDNDQQESGSRAVRSRTQRRIAPESERPDRNMVSRTSSGHVTSKMSKRNLQVDTKLGDDEYNNTPRTAASTPSPQYGVRSNGDLRSPGQRKSPIVVPKDSAEEAAIPDFITQTDRYGNASTPRSATAVKDARLEHPSGMKPHLHVNKDGKLTEEPESLDSCTDAFLDSFRSMCCCLLSDTDDRETVQSSMEPAKSKDSIIDCGRAGLLPDIHPDDTGKKCLVLDLDETLVHSSFRAVPGADFVIPVQIEDVVHFVYVMKRPGVDEFLVEMAKHYEIVIYTASLNKYADPLLDLLDPERVIRTRLFRESCVYYEGNYVKDLSLLDRDLSQAIIIDNSPSSYSFHPENAIDCSSFIDDPKDRELDQIAAFLKGVKDVEDVRGVCHLWREWPDVDIAKQ</sequence>
<feature type="compositionally biased region" description="Basic and acidic residues" evidence="9">
    <location>
        <begin position="51"/>
        <end position="62"/>
    </location>
</feature>
<dbReference type="InterPro" id="IPR036412">
    <property type="entry name" value="HAD-like_sf"/>
</dbReference>
<evidence type="ECO:0000256" key="7">
    <source>
        <dbReference type="ARBA" id="ARBA00047761"/>
    </source>
</evidence>
<feature type="compositionally biased region" description="Basic and acidic residues" evidence="9">
    <location>
        <begin position="1"/>
        <end position="15"/>
    </location>
</feature>
<dbReference type="Gene3D" id="3.40.50.1000">
    <property type="entry name" value="HAD superfamily/HAD-like"/>
    <property type="match status" value="1"/>
</dbReference>
<evidence type="ECO:0000256" key="4">
    <source>
        <dbReference type="ARBA" id="ARBA00022801"/>
    </source>
</evidence>
<dbReference type="InterPro" id="IPR011948">
    <property type="entry name" value="Dullard_phosphatase"/>
</dbReference>
<evidence type="ECO:0000256" key="8">
    <source>
        <dbReference type="ARBA" id="ARBA00048336"/>
    </source>
</evidence>
<evidence type="ECO:0000256" key="1">
    <source>
        <dbReference type="ARBA" id="ARBA00001946"/>
    </source>
</evidence>
<feature type="region of interest" description="Disordered" evidence="9">
    <location>
        <begin position="1"/>
        <end position="129"/>
    </location>
</feature>
<dbReference type="EC" id="3.1.3.16" evidence="2"/>
<comment type="caution">
    <text evidence="11">The sequence shown here is derived from an EMBL/GenBank/DDBJ whole genome shotgun (WGS) entry which is preliminary data.</text>
</comment>
<dbReference type="OrthoDB" id="277011at2759"/>
<dbReference type="GO" id="GO:0004722">
    <property type="term" value="F:protein serine/threonine phosphatase activity"/>
    <property type="evidence" value="ECO:0007669"/>
    <property type="project" value="UniProtKB-EC"/>
</dbReference>
<dbReference type="AlphaFoldDB" id="A0A1Z5J864"/>
<proteinExistence type="predicted"/>
<dbReference type="Pfam" id="PF03031">
    <property type="entry name" value="NIF"/>
    <property type="match status" value="1"/>
</dbReference>
<accession>A0A1Z5J864</accession>
<dbReference type="Proteomes" id="UP000198406">
    <property type="component" value="Unassembled WGS sequence"/>
</dbReference>
<feature type="compositionally biased region" description="Polar residues" evidence="9">
    <location>
        <begin position="92"/>
        <end position="104"/>
    </location>
</feature>
<evidence type="ECO:0000313" key="11">
    <source>
        <dbReference type="EMBL" id="GAX10136.1"/>
    </source>
</evidence>
<dbReference type="SUPFAM" id="SSF56784">
    <property type="entry name" value="HAD-like"/>
    <property type="match status" value="1"/>
</dbReference>
<dbReference type="InterPro" id="IPR023214">
    <property type="entry name" value="HAD_sf"/>
</dbReference>
<evidence type="ECO:0000313" key="12">
    <source>
        <dbReference type="Proteomes" id="UP000198406"/>
    </source>
</evidence>
<gene>
    <name evidence="11" type="ORF">FisN_3Lh328</name>
</gene>
<evidence type="ECO:0000256" key="6">
    <source>
        <dbReference type="ARBA" id="ARBA00022912"/>
    </source>
</evidence>
<dbReference type="NCBIfam" id="TIGR02251">
    <property type="entry name" value="HIF-SF_euk"/>
    <property type="match status" value="1"/>
</dbReference>
<reference evidence="11 12" key="1">
    <citation type="journal article" date="2015" name="Plant Cell">
        <title>Oil accumulation by the oleaginous diatom Fistulifera solaris as revealed by the genome and transcriptome.</title>
        <authorList>
            <person name="Tanaka T."/>
            <person name="Maeda Y."/>
            <person name="Veluchamy A."/>
            <person name="Tanaka M."/>
            <person name="Abida H."/>
            <person name="Marechal E."/>
            <person name="Bowler C."/>
            <person name="Muto M."/>
            <person name="Sunaga Y."/>
            <person name="Tanaka M."/>
            <person name="Yoshino T."/>
            <person name="Taniguchi T."/>
            <person name="Fukuda Y."/>
            <person name="Nemoto M."/>
            <person name="Matsumoto M."/>
            <person name="Wong P.S."/>
            <person name="Aburatani S."/>
            <person name="Fujibuchi W."/>
        </authorList>
    </citation>
    <scope>NUCLEOTIDE SEQUENCE [LARGE SCALE GENOMIC DNA]</scope>
    <source>
        <strain evidence="11 12">JPCC DA0580</strain>
    </source>
</reference>
<dbReference type="PANTHER" id="PTHR12210">
    <property type="entry name" value="DULLARD PROTEIN PHOSPHATASE"/>
    <property type="match status" value="1"/>
</dbReference>
<evidence type="ECO:0000256" key="5">
    <source>
        <dbReference type="ARBA" id="ARBA00022842"/>
    </source>
</evidence>
<evidence type="ECO:0000259" key="10">
    <source>
        <dbReference type="PROSITE" id="PS50969"/>
    </source>
</evidence>
<dbReference type="GO" id="GO:0046872">
    <property type="term" value="F:metal ion binding"/>
    <property type="evidence" value="ECO:0007669"/>
    <property type="project" value="UniProtKB-KW"/>
</dbReference>
<dbReference type="PROSITE" id="PS50969">
    <property type="entry name" value="FCP1"/>
    <property type="match status" value="1"/>
</dbReference>
<protein>
    <recommendedName>
        <fullName evidence="2">protein-serine/threonine phosphatase</fullName>
        <ecNumber evidence="2">3.1.3.16</ecNumber>
    </recommendedName>
</protein>
<name>A0A1Z5J864_FISSO</name>
<evidence type="ECO:0000256" key="9">
    <source>
        <dbReference type="SAM" id="MobiDB-lite"/>
    </source>
</evidence>
<evidence type="ECO:0000256" key="2">
    <source>
        <dbReference type="ARBA" id="ARBA00013081"/>
    </source>
</evidence>
<keyword evidence="12" id="KW-1185">Reference proteome</keyword>
<comment type="cofactor">
    <cofactor evidence="1">
        <name>Mg(2+)</name>
        <dbReference type="ChEBI" id="CHEBI:18420"/>
    </cofactor>
</comment>
<dbReference type="SMART" id="SM00577">
    <property type="entry name" value="CPDc"/>
    <property type="match status" value="1"/>
</dbReference>
<feature type="compositionally biased region" description="Polar residues" evidence="9">
    <location>
        <begin position="63"/>
        <end position="82"/>
    </location>
</feature>
<dbReference type="CDD" id="cd07521">
    <property type="entry name" value="HAD_FCP1-like"/>
    <property type="match status" value="1"/>
</dbReference>
<comment type="catalytic activity">
    <reaction evidence="7">
        <text>O-phospho-L-seryl-[protein] + H2O = L-seryl-[protein] + phosphate</text>
        <dbReference type="Rhea" id="RHEA:20629"/>
        <dbReference type="Rhea" id="RHEA-COMP:9863"/>
        <dbReference type="Rhea" id="RHEA-COMP:11604"/>
        <dbReference type="ChEBI" id="CHEBI:15377"/>
        <dbReference type="ChEBI" id="CHEBI:29999"/>
        <dbReference type="ChEBI" id="CHEBI:43474"/>
        <dbReference type="ChEBI" id="CHEBI:83421"/>
        <dbReference type="EC" id="3.1.3.16"/>
    </reaction>
</comment>
<dbReference type="InParanoid" id="A0A1Z5J864"/>
<keyword evidence="4 11" id="KW-0378">Hydrolase</keyword>
<keyword evidence="6" id="KW-0904">Protein phosphatase</keyword>
<keyword evidence="5" id="KW-0460">Magnesium</keyword>
<feature type="domain" description="FCP1 homology" evidence="10">
    <location>
        <begin position="244"/>
        <end position="402"/>
    </location>
</feature>
<keyword evidence="3" id="KW-0479">Metal-binding</keyword>